<comment type="caution">
    <text evidence="1">The sequence shown here is derived from an EMBL/GenBank/DDBJ whole genome shotgun (WGS) entry which is preliminary data.</text>
</comment>
<evidence type="ECO:0000313" key="2">
    <source>
        <dbReference type="Proteomes" id="UP000006431"/>
    </source>
</evidence>
<dbReference type="HOGENOM" id="CLU_2511455_0_0_7"/>
<gene>
    <name evidence="1" type="ORF">SMGD1_0791</name>
</gene>
<proteinExistence type="predicted"/>
<dbReference type="RefSeq" id="WP_008339027.1">
    <property type="nucleotide sequence ID" value="NZ_AFRZ01000001.1"/>
</dbReference>
<sequence>MAIYVSNGKKLVDVEYDDIPGVNDTIDGMRVLSTYKRAEDENAMFLLEPNGNVSCYVFDEIFIVGKVSGFENLVDAVEAWNNNEI</sequence>
<reference evidence="1 2" key="1">
    <citation type="journal article" date="2012" name="Proc. Natl. Acad. Sci. U.S.A.">
        <title>Genome and physiology of a model Epsilonproteobacterium responsible for sulfide detoxification in marine oxygen depletion zones.</title>
        <authorList>
            <person name="Grote J."/>
            <person name="Schott T."/>
            <person name="Bruckner C.G."/>
            <person name="Glockner F.O."/>
            <person name="Jost G."/>
            <person name="Teeling H."/>
            <person name="Labrenz M."/>
            <person name="Jurgens K."/>
        </authorList>
    </citation>
    <scope>NUCLEOTIDE SEQUENCE [LARGE SCALE GENOMIC DNA]</scope>
    <source>
        <strain evidence="1 2">GD1</strain>
    </source>
</reference>
<organism evidence="1 2">
    <name type="scientific">Sulfurimonas gotlandica (strain DSM 19862 / JCM 16533 / GD1)</name>
    <dbReference type="NCBI Taxonomy" id="929558"/>
    <lineage>
        <taxon>Bacteria</taxon>
        <taxon>Pseudomonadati</taxon>
        <taxon>Campylobacterota</taxon>
        <taxon>Epsilonproteobacteria</taxon>
        <taxon>Campylobacterales</taxon>
        <taxon>Sulfurimonadaceae</taxon>
        <taxon>Sulfurimonas</taxon>
    </lineage>
</organism>
<name>B6BMA4_SULGG</name>
<evidence type="ECO:0000313" key="1">
    <source>
        <dbReference type="EMBL" id="EHP29318.1"/>
    </source>
</evidence>
<protein>
    <submittedName>
        <fullName evidence="1">Uncharacterized protein</fullName>
    </submittedName>
</protein>
<dbReference type="PATRIC" id="fig|929558.5.peg.790"/>
<accession>B6BMA4</accession>
<dbReference type="EMBL" id="AFRZ01000001">
    <property type="protein sequence ID" value="EHP29318.1"/>
    <property type="molecule type" value="Genomic_DNA"/>
</dbReference>
<dbReference type="AlphaFoldDB" id="B6BMA4"/>
<keyword evidence="2" id="KW-1185">Reference proteome</keyword>
<dbReference type="OrthoDB" id="5334553at2"/>
<accession>H1FX08</accession>
<dbReference type="STRING" id="929558.SMGD1_0791"/>
<dbReference type="Proteomes" id="UP000006431">
    <property type="component" value="Unassembled WGS sequence"/>
</dbReference>